<feature type="region of interest" description="Disordered" evidence="1">
    <location>
        <begin position="96"/>
        <end position="132"/>
    </location>
</feature>
<evidence type="ECO:0000256" key="1">
    <source>
        <dbReference type="SAM" id="MobiDB-lite"/>
    </source>
</evidence>
<dbReference type="AlphaFoldDB" id="A0A561U9S5"/>
<comment type="caution">
    <text evidence="3">The sequence shown here is derived from an EMBL/GenBank/DDBJ whole genome shotgun (WGS) entry which is preliminary data.</text>
</comment>
<name>A0A561U9S5_9PSEU</name>
<feature type="signal peptide" evidence="2">
    <location>
        <begin position="1"/>
        <end position="23"/>
    </location>
</feature>
<feature type="chain" id="PRO_5038413135" evidence="2">
    <location>
        <begin position="24"/>
        <end position="132"/>
    </location>
</feature>
<dbReference type="OrthoDB" id="3541237at2"/>
<reference evidence="3 4" key="1">
    <citation type="submission" date="2019-06" db="EMBL/GenBank/DDBJ databases">
        <title>Sequencing the genomes of 1000 actinobacteria strains.</title>
        <authorList>
            <person name="Klenk H.-P."/>
        </authorList>
    </citation>
    <scope>NUCLEOTIDE SEQUENCE [LARGE SCALE GENOMIC DNA]</scope>
    <source>
        <strain evidence="3 4">DSM 46699</strain>
    </source>
</reference>
<keyword evidence="4" id="KW-1185">Reference proteome</keyword>
<sequence>MYATLRKAAAVGAGCFLIMGAGAGLASGETPEEASQRALAECGDGHLCVWDDANYTGNMVAYYYCDPPDLFDEFPDGQAGSWLNHQTPGTAAVFFGPDPNNPQPPWPERYRSIAPEDSPDNKGLDLRSVDPC</sequence>
<dbReference type="Pfam" id="PF03995">
    <property type="entry name" value="Inhibitor_I36"/>
    <property type="match status" value="1"/>
</dbReference>
<evidence type="ECO:0000313" key="3">
    <source>
        <dbReference type="EMBL" id="TWF96102.1"/>
    </source>
</evidence>
<protein>
    <submittedName>
        <fullName evidence="3">Peptidase inhibitor family I36</fullName>
    </submittedName>
</protein>
<evidence type="ECO:0000313" key="4">
    <source>
        <dbReference type="Proteomes" id="UP000316184"/>
    </source>
</evidence>
<dbReference type="Proteomes" id="UP000316184">
    <property type="component" value="Unassembled WGS sequence"/>
</dbReference>
<feature type="compositionally biased region" description="Basic and acidic residues" evidence="1">
    <location>
        <begin position="119"/>
        <end position="132"/>
    </location>
</feature>
<proteinExistence type="predicted"/>
<dbReference type="RefSeq" id="WP_145739549.1">
    <property type="nucleotide sequence ID" value="NZ_VIWX01000002.1"/>
</dbReference>
<gene>
    <name evidence="3" type="ORF">FHU35_121103</name>
</gene>
<keyword evidence="2" id="KW-0732">Signal</keyword>
<evidence type="ECO:0000256" key="2">
    <source>
        <dbReference type="SAM" id="SignalP"/>
    </source>
</evidence>
<organism evidence="3 4">
    <name type="scientific">Saccharopolyspora dendranthemae</name>
    <dbReference type="NCBI Taxonomy" id="1181886"/>
    <lineage>
        <taxon>Bacteria</taxon>
        <taxon>Bacillati</taxon>
        <taxon>Actinomycetota</taxon>
        <taxon>Actinomycetes</taxon>
        <taxon>Pseudonocardiales</taxon>
        <taxon>Pseudonocardiaceae</taxon>
        <taxon>Saccharopolyspora</taxon>
    </lineage>
</organism>
<dbReference type="EMBL" id="VIWX01000002">
    <property type="protein sequence ID" value="TWF96102.1"/>
    <property type="molecule type" value="Genomic_DNA"/>
</dbReference>
<accession>A0A561U9S5</accession>